<evidence type="ECO:0000256" key="8">
    <source>
        <dbReference type="PROSITE-ProRule" id="PRU00433"/>
    </source>
</evidence>
<evidence type="ECO:0000256" key="4">
    <source>
        <dbReference type="ARBA" id="ARBA00022660"/>
    </source>
</evidence>
<feature type="chain" id="PRO_5045639100" evidence="9">
    <location>
        <begin position="27"/>
        <end position="159"/>
    </location>
</feature>
<keyword evidence="5 8" id="KW-0479">Metal-binding</keyword>
<keyword evidence="12" id="KW-1185">Reference proteome</keyword>
<dbReference type="Proteomes" id="UP000677812">
    <property type="component" value="Unassembled WGS sequence"/>
</dbReference>
<evidence type="ECO:0000256" key="5">
    <source>
        <dbReference type="ARBA" id="ARBA00022723"/>
    </source>
</evidence>
<evidence type="ECO:0000256" key="9">
    <source>
        <dbReference type="SAM" id="SignalP"/>
    </source>
</evidence>
<comment type="caution">
    <text evidence="11">The sequence shown here is derived from an EMBL/GenBank/DDBJ whole genome shotgun (WGS) entry which is preliminary data.</text>
</comment>
<evidence type="ECO:0000256" key="6">
    <source>
        <dbReference type="ARBA" id="ARBA00022982"/>
    </source>
</evidence>
<dbReference type="PANTHER" id="PTHR35008">
    <property type="entry name" value="BLL4482 PROTEIN-RELATED"/>
    <property type="match status" value="1"/>
</dbReference>
<reference evidence="11 12" key="1">
    <citation type="submission" date="2021-04" db="EMBL/GenBank/DDBJ databases">
        <title>The complete genome sequence of Neokomagataea sp. TBRC 2177.</title>
        <authorList>
            <person name="Charoenyingcharoen P."/>
            <person name="Yukphan P."/>
        </authorList>
    </citation>
    <scope>NUCLEOTIDE SEQUENCE [LARGE SCALE GENOMIC DNA]</scope>
    <source>
        <strain evidence="11 12">TBRC 2177</strain>
    </source>
</reference>
<dbReference type="InterPro" id="IPR009056">
    <property type="entry name" value="Cyt_c-like_dom"/>
</dbReference>
<evidence type="ECO:0000256" key="1">
    <source>
        <dbReference type="ARBA" id="ARBA00001926"/>
    </source>
</evidence>
<keyword evidence="6" id="KW-0249">Electron transport</keyword>
<organism evidence="11 12">
    <name type="scientific">Neokomagataea anthophila</name>
    <dbReference type="NCBI Taxonomy" id="2826925"/>
    <lineage>
        <taxon>Bacteria</taxon>
        <taxon>Pseudomonadati</taxon>
        <taxon>Pseudomonadota</taxon>
        <taxon>Alphaproteobacteria</taxon>
        <taxon>Acetobacterales</taxon>
        <taxon>Acetobacteraceae</taxon>
        <taxon>Neokomagataea</taxon>
    </lineage>
</organism>
<comment type="cofactor">
    <cofactor evidence="1">
        <name>heme c</name>
        <dbReference type="ChEBI" id="CHEBI:61717"/>
    </cofactor>
</comment>
<dbReference type="Gene3D" id="1.10.760.10">
    <property type="entry name" value="Cytochrome c-like domain"/>
    <property type="match status" value="1"/>
</dbReference>
<protein>
    <submittedName>
        <fullName evidence="11">C-type cytochrome</fullName>
    </submittedName>
</protein>
<evidence type="ECO:0000256" key="2">
    <source>
        <dbReference type="ARBA" id="ARBA00022448"/>
    </source>
</evidence>
<dbReference type="EMBL" id="JAGRQH010000002">
    <property type="protein sequence ID" value="MBR0559030.1"/>
    <property type="molecule type" value="Genomic_DNA"/>
</dbReference>
<dbReference type="Pfam" id="PF13442">
    <property type="entry name" value="Cytochrome_CBB3"/>
    <property type="match status" value="1"/>
</dbReference>
<dbReference type="SUPFAM" id="SSF46626">
    <property type="entry name" value="Cytochrome c"/>
    <property type="match status" value="1"/>
</dbReference>
<dbReference type="InterPro" id="IPR008168">
    <property type="entry name" value="Cyt_C_IC"/>
</dbReference>
<keyword evidence="7 8" id="KW-0408">Iron</keyword>
<keyword evidence="2" id="KW-0813">Transport</keyword>
<gene>
    <name evidence="11" type="ORF">KB213_03005</name>
</gene>
<dbReference type="PANTHER" id="PTHR35008:SF4">
    <property type="entry name" value="BLL4482 PROTEIN"/>
    <property type="match status" value="1"/>
</dbReference>
<feature type="signal peptide" evidence="9">
    <location>
        <begin position="1"/>
        <end position="26"/>
    </location>
</feature>
<feature type="domain" description="Cytochrome c" evidence="10">
    <location>
        <begin position="26"/>
        <end position="119"/>
    </location>
</feature>
<dbReference type="PRINTS" id="PR00605">
    <property type="entry name" value="CYTCHROMECIC"/>
</dbReference>
<accession>A0ABS5E567</accession>
<name>A0ABS5E567_9PROT</name>
<evidence type="ECO:0000259" key="10">
    <source>
        <dbReference type="PROSITE" id="PS51007"/>
    </source>
</evidence>
<dbReference type="RefSeq" id="WP_211680916.1">
    <property type="nucleotide sequence ID" value="NZ_JAGRQH010000002.1"/>
</dbReference>
<evidence type="ECO:0000313" key="11">
    <source>
        <dbReference type="EMBL" id="MBR0559030.1"/>
    </source>
</evidence>
<proteinExistence type="predicted"/>
<evidence type="ECO:0000313" key="12">
    <source>
        <dbReference type="Proteomes" id="UP000677812"/>
    </source>
</evidence>
<dbReference type="PROSITE" id="PS51007">
    <property type="entry name" value="CYTC"/>
    <property type="match status" value="1"/>
</dbReference>
<dbReference type="InterPro" id="IPR051459">
    <property type="entry name" value="Cytochrome_c-type_DH"/>
</dbReference>
<dbReference type="PROSITE" id="PS51257">
    <property type="entry name" value="PROKAR_LIPOPROTEIN"/>
    <property type="match status" value="1"/>
</dbReference>
<evidence type="ECO:0000256" key="3">
    <source>
        <dbReference type="ARBA" id="ARBA00022617"/>
    </source>
</evidence>
<keyword evidence="9" id="KW-0732">Signal</keyword>
<keyword evidence="3 8" id="KW-0349">Heme</keyword>
<dbReference type="InterPro" id="IPR036909">
    <property type="entry name" value="Cyt_c-like_dom_sf"/>
</dbReference>
<evidence type="ECO:0000256" key="7">
    <source>
        <dbReference type="ARBA" id="ARBA00023004"/>
    </source>
</evidence>
<keyword evidence="4" id="KW-0679">Respiratory chain</keyword>
<sequence>MRTGPLFISRSLLCGLVLLTSLSACGRKGPGAHVYGPHCGICHHGGGGMPGETPPLVGRLDVIAQTPEGRAYLANVLLYGLQGPFKTQGYSYNYAMPGFAEQLSDHDIAEVLNWLIERGNTKPAPQITDAEIAAARSHPGTPISSFKLRTTLDQTHPIP</sequence>